<dbReference type="EMBL" id="UINC01180407">
    <property type="protein sequence ID" value="SVD89584.1"/>
    <property type="molecule type" value="Genomic_DNA"/>
</dbReference>
<accession>A0A382Z241</accession>
<dbReference type="PANTHER" id="PTHR47183">
    <property type="entry name" value="GLUCOSE-1-PHOSPHATE CYTIDYLYLTRANSFERASE-RELATED"/>
    <property type="match status" value="1"/>
</dbReference>
<dbReference type="InterPro" id="IPR013446">
    <property type="entry name" value="G1P_cyt_trans-like"/>
</dbReference>
<dbReference type="Pfam" id="PF00483">
    <property type="entry name" value="NTP_transferase"/>
    <property type="match status" value="1"/>
</dbReference>
<protein>
    <recommendedName>
        <fullName evidence="1">Nucleotidyl transferase domain-containing protein</fullName>
    </recommendedName>
</protein>
<dbReference type="SUPFAM" id="SSF53448">
    <property type="entry name" value="Nucleotide-diphospho-sugar transferases"/>
    <property type="match status" value="1"/>
</dbReference>
<dbReference type="AlphaFoldDB" id="A0A382Z241"/>
<name>A0A382Z241_9ZZZZ</name>
<sequence>MDVVILCGGKGTRLSEETIKKPKPMVEIGNMPILWHIMKIYSYYGFNRFILALGYKGEQIKQYFYNYKITGADFSIKLD</sequence>
<proteinExistence type="predicted"/>
<dbReference type="InterPro" id="IPR029044">
    <property type="entry name" value="Nucleotide-diphossugar_trans"/>
</dbReference>
<dbReference type="GO" id="GO:0047343">
    <property type="term" value="F:glucose-1-phosphate cytidylyltransferase activity"/>
    <property type="evidence" value="ECO:0007669"/>
    <property type="project" value="InterPro"/>
</dbReference>
<feature type="domain" description="Nucleotidyl transferase" evidence="1">
    <location>
        <begin position="4"/>
        <end position="63"/>
    </location>
</feature>
<dbReference type="Gene3D" id="3.90.550.10">
    <property type="entry name" value="Spore Coat Polysaccharide Biosynthesis Protein SpsA, Chain A"/>
    <property type="match status" value="1"/>
</dbReference>
<gene>
    <name evidence="2" type="ORF">METZ01_LOCUS442438</name>
</gene>
<reference evidence="2" key="1">
    <citation type="submission" date="2018-05" db="EMBL/GenBank/DDBJ databases">
        <authorList>
            <person name="Lanie J.A."/>
            <person name="Ng W.-L."/>
            <person name="Kazmierczak K.M."/>
            <person name="Andrzejewski T.M."/>
            <person name="Davidsen T.M."/>
            <person name="Wayne K.J."/>
            <person name="Tettelin H."/>
            <person name="Glass J.I."/>
            <person name="Rusch D."/>
            <person name="Podicherti R."/>
            <person name="Tsui H.-C.T."/>
            <person name="Winkler M.E."/>
        </authorList>
    </citation>
    <scope>NUCLEOTIDE SEQUENCE</scope>
</reference>
<organism evidence="2">
    <name type="scientific">marine metagenome</name>
    <dbReference type="NCBI Taxonomy" id="408172"/>
    <lineage>
        <taxon>unclassified sequences</taxon>
        <taxon>metagenomes</taxon>
        <taxon>ecological metagenomes</taxon>
    </lineage>
</organism>
<dbReference type="InterPro" id="IPR005835">
    <property type="entry name" value="NTP_transferase_dom"/>
</dbReference>
<evidence type="ECO:0000313" key="2">
    <source>
        <dbReference type="EMBL" id="SVD89584.1"/>
    </source>
</evidence>
<dbReference type="PANTHER" id="PTHR47183:SF1">
    <property type="entry name" value="GLUCOSE-1-PHOSPHATE CYTIDYLYLTRANSFERASE"/>
    <property type="match status" value="1"/>
</dbReference>
<evidence type="ECO:0000259" key="1">
    <source>
        <dbReference type="Pfam" id="PF00483"/>
    </source>
</evidence>
<feature type="non-terminal residue" evidence="2">
    <location>
        <position position="79"/>
    </location>
</feature>